<reference evidence="1" key="1">
    <citation type="submission" date="2020-05" db="EMBL/GenBank/DDBJ databases">
        <title>Large-scale comparative analyses of tick genomes elucidate their genetic diversity and vector capacities.</title>
        <authorList>
            <person name="Jia N."/>
            <person name="Wang J."/>
            <person name="Shi W."/>
            <person name="Du L."/>
            <person name="Sun Y."/>
            <person name="Zhan W."/>
            <person name="Jiang J."/>
            <person name="Wang Q."/>
            <person name="Zhang B."/>
            <person name="Ji P."/>
            <person name="Sakyi L.B."/>
            <person name="Cui X."/>
            <person name="Yuan T."/>
            <person name="Jiang B."/>
            <person name="Yang W."/>
            <person name="Lam T.T.-Y."/>
            <person name="Chang Q."/>
            <person name="Ding S."/>
            <person name="Wang X."/>
            <person name="Zhu J."/>
            <person name="Ruan X."/>
            <person name="Zhao L."/>
            <person name="Wei J."/>
            <person name="Que T."/>
            <person name="Du C."/>
            <person name="Cheng J."/>
            <person name="Dai P."/>
            <person name="Han X."/>
            <person name="Huang E."/>
            <person name="Gao Y."/>
            <person name="Liu J."/>
            <person name="Shao H."/>
            <person name="Ye R."/>
            <person name="Li L."/>
            <person name="Wei W."/>
            <person name="Wang X."/>
            <person name="Wang C."/>
            <person name="Yang T."/>
            <person name="Huo Q."/>
            <person name="Li W."/>
            <person name="Guo W."/>
            <person name="Chen H."/>
            <person name="Zhou L."/>
            <person name="Ni X."/>
            <person name="Tian J."/>
            <person name="Zhou Y."/>
            <person name="Sheng Y."/>
            <person name="Liu T."/>
            <person name="Pan Y."/>
            <person name="Xia L."/>
            <person name="Li J."/>
            <person name="Zhao F."/>
            <person name="Cao W."/>
        </authorList>
    </citation>
    <scope>NUCLEOTIDE SEQUENCE</scope>
    <source>
        <strain evidence="1">Hyas-2018</strain>
    </source>
</reference>
<sequence>MCAPTPITRSAVDAEATIRLLTISVHRGANCVARITSPETAAARRDTRPDKPLSVDKWREQDETMKRSLRIKAVATAAASIVAAEAATIPVSQPDTEAEKQVQHTRWRRSGRLYRRLHLSEKSASATRLPGLRTAEITIDAGPSIHGSNPEGKRRNLKLVKWDTFRKTREERGRGDEAITDIEEWTEVLKRDVDATTSRPKRTSK</sequence>
<keyword evidence="2" id="KW-1185">Reference proteome</keyword>
<dbReference type="EMBL" id="CM023485">
    <property type="protein sequence ID" value="KAH6931469.1"/>
    <property type="molecule type" value="Genomic_DNA"/>
</dbReference>
<evidence type="ECO:0000313" key="2">
    <source>
        <dbReference type="Proteomes" id="UP000821845"/>
    </source>
</evidence>
<comment type="caution">
    <text evidence="1">The sequence shown here is derived from an EMBL/GenBank/DDBJ whole genome shotgun (WGS) entry which is preliminary data.</text>
</comment>
<evidence type="ECO:0000313" key="1">
    <source>
        <dbReference type="EMBL" id="KAH6931469.1"/>
    </source>
</evidence>
<accession>A0ACB7SC24</accession>
<gene>
    <name evidence="1" type="ORF">HPB50_024626</name>
</gene>
<proteinExistence type="predicted"/>
<dbReference type="Proteomes" id="UP000821845">
    <property type="component" value="Chromosome 5"/>
</dbReference>
<protein>
    <submittedName>
        <fullName evidence="1">Uncharacterized protein</fullName>
    </submittedName>
</protein>
<name>A0ACB7SC24_HYAAI</name>
<organism evidence="1 2">
    <name type="scientific">Hyalomma asiaticum</name>
    <name type="common">Tick</name>
    <dbReference type="NCBI Taxonomy" id="266040"/>
    <lineage>
        <taxon>Eukaryota</taxon>
        <taxon>Metazoa</taxon>
        <taxon>Ecdysozoa</taxon>
        <taxon>Arthropoda</taxon>
        <taxon>Chelicerata</taxon>
        <taxon>Arachnida</taxon>
        <taxon>Acari</taxon>
        <taxon>Parasitiformes</taxon>
        <taxon>Ixodida</taxon>
        <taxon>Ixodoidea</taxon>
        <taxon>Ixodidae</taxon>
        <taxon>Hyalomminae</taxon>
        <taxon>Hyalomma</taxon>
    </lineage>
</organism>